<dbReference type="GO" id="GO:0001522">
    <property type="term" value="P:pseudouridine synthesis"/>
    <property type="evidence" value="ECO:0007669"/>
    <property type="project" value="InterPro"/>
</dbReference>
<name>X1D1I2_9ZZZZ</name>
<evidence type="ECO:0000313" key="1">
    <source>
        <dbReference type="EMBL" id="GAH02115.1"/>
    </source>
</evidence>
<sequence>TVVLPIIGSATKLDNFPLMKNIFKDLCKLESIDTKIFNSEYIDGSEFKGTIRAMTIKPHGLKMVEFSDDDLNQDKIKVKIEFSLQKGSYATMLLRELNK</sequence>
<evidence type="ECO:0008006" key="2">
    <source>
        <dbReference type="Google" id="ProtNLM"/>
    </source>
</evidence>
<dbReference type="InterPro" id="IPR020103">
    <property type="entry name" value="PsdUridine_synth_cat_dom_sf"/>
</dbReference>
<dbReference type="InterPro" id="IPR042214">
    <property type="entry name" value="TruD_catalytic"/>
</dbReference>
<feature type="non-terminal residue" evidence="1">
    <location>
        <position position="1"/>
    </location>
</feature>
<dbReference type="AlphaFoldDB" id="X1D1I2"/>
<dbReference type="GO" id="GO:0009982">
    <property type="term" value="F:pseudouridine synthase activity"/>
    <property type="evidence" value="ECO:0007669"/>
    <property type="project" value="InterPro"/>
</dbReference>
<dbReference type="Gene3D" id="3.30.2350.20">
    <property type="entry name" value="TruD, catalytic domain"/>
    <property type="match status" value="1"/>
</dbReference>
<gene>
    <name evidence="1" type="ORF">S01H4_49765</name>
</gene>
<dbReference type="EMBL" id="BART01028184">
    <property type="protein sequence ID" value="GAH02115.1"/>
    <property type="molecule type" value="Genomic_DNA"/>
</dbReference>
<proteinExistence type="predicted"/>
<dbReference type="InterPro" id="IPR001656">
    <property type="entry name" value="PsdUridine_synth_TruD"/>
</dbReference>
<dbReference type="SUPFAM" id="SSF55120">
    <property type="entry name" value="Pseudouridine synthase"/>
    <property type="match status" value="1"/>
</dbReference>
<accession>X1D1I2</accession>
<comment type="caution">
    <text evidence="1">The sequence shown here is derived from an EMBL/GenBank/DDBJ whole genome shotgun (WGS) entry which is preliminary data.</text>
</comment>
<reference evidence="1" key="1">
    <citation type="journal article" date="2014" name="Front. Microbiol.">
        <title>High frequency of phylogenetically diverse reductive dehalogenase-homologous genes in deep subseafloor sedimentary metagenomes.</title>
        <authorList>
            <person name="Kawai M."/>
            <person name="Futagami T."/>
            <person name="Toyoda A."/>
            <person name="Takaki Y."/>
            <person name="Nishi S."/>
            <person name="Hori S."/>
            <person name="Arai W."/>
            <person name="Tsubouchi T."/>
            <person name="Morono Y."/>
            <person name="Uchiyama I."/>
            <person name="Ito T."/>
            <person name="Fujiyama A."/>
            <person name="Inagaki F."/>
            <person name="Takami H."/>
        </authorList>
    </citation>
    <scope>NUCLEOTIDE SEQUENCE</scope>
    <source>
        <strain evidence="1">Expedition CK06-06</strain>
    </source>
</reference>
<protein>
    <recommendedName>
        <fullName evidence="2">TRUD domain-containing protein</fullName>
    </recommendedName>
</protein>
<dbReference type="GO" id="GO:0003723">
    <property type="term" value="F:RNA binding"/>
    <property type="evidence" value="ECO:0007669"/>
    <property type="project" value="InterPro"/>
</dbReference>
<organism evidence="1">
    <name type="scientific">marine sediment metagenome</name>
    <dbReference type="NCBI Taxonomy" id="412755"/>
    <lineage>
        <taxon>unclassified sequences</taxon>
        <taxon>metagenomes</taxon>
        <taxon>ecological metagenomes</taxon>
    </lineage>
</organism>
<dbReference type="Pfam" id="PF01142">
    <property type="entry name" value="TruD"/>
    <property type="match status" value="1"/>
</dbReference>